<comment type="caution">
    <text evidence="2">The sequence shown here is derived from an EMBL/GenBank/DDBJ whole genome shotgun (WGS) entry which is preliminary data.</text>
</comment>
<accession>A0A364LLQ5</accession>
<dbReference type="RefSeq" id="WP_112218354.1">
    <property type="nucleotide sequence ID" value="NZ_MVJN01000002.1"/>
</dbReference>
<dbReference type="EMBL" id="MVJN01000002">
    <property type="protein sequence ID" value="RAP37807.1"/>
    <property type="molecule type" value="Genomic_DNA"/>
</dbReference>
<reference evidence="2 3" key="1">
    <citation type="submission" date="2017-02" db="EMBL/GenBank/DDBJ databases">
        <title>Legionella quilivanii strain from human: case report and whole genome sequencing analysis.</title>
        <authorList>
            <person name="Lalancette C."/>
            <person name="Leduc J.-M."/>
            <person name="Levesque S."/>
            <person name="Fournier E."/>
            <person name="Saoud J."/>
            <person name="Faucher S.P."/>
            <person name="Bernard K."/>
            <person name="Martineau C."/>
            <person name="Longtin J."/>
        </authorList>
    </citation>
    <scope>NUCLEOTIDE SEQUENCE [LARGE SCALE GENOMIC DNA]</scope>
    <source>
        <strain evidence="2 3">ID143958</strain>
    </source>
</reference>
<name>A0A364LLQ5_9GAMM</name>
<gene>
    <name evidence="2" type="ORF">B1207_02105</name>
</gene>
<dbReference type="AlphaFoldDB" id="A0A364LLQ5"/>
<evidence type="ECO:0000256" key="1">
    <source>
        <dbReference type="SAM" id="SignalP"/>
    </source>
</evidence>
<protein>
    <submittedName>
        <fullName evidence="2">Uncharacterized protein</fullName>
    </submittedName>
</protein>
<sequence>MKRKSLSLLALLFTKTTLSFSIPTCDPVSGPMRIQNPAEETVFNHSSGCPIPNGDYSDNPARPFIAADQTVWWFASNSKGYFKSVGVPVADGAKDIISNLVRYQENNQCIAWLESRFNTTLNEYPIASYNNEIWMVTPFTLDGQNIFTFVHNEYHIIPSNVDDVYGNLIGASSTDGGNSFQFYTNAQQPGYNMPLIVAPYPFNSSGKGGMFAQSNIIQWGDYFYILVEQNLQPFNSSAPAAGVCIYRNDNLANPRGWLGFDGKAYTVPLVPEYDPTNPEQYLCHSVLPNYYRFSWTYNSVLQKFIIIGLDTNYSQSGQSIEAFVYTLANLDPDTGILTSATNTGSLFKEYFLRQITWLDQWQNAGNVFGQAYPGMLDPGSPNINGDRNFQYSGANPYLYYTSLFPAQENHGRDRDVVRQQLIVENCIPQ</sequence>
<keyword evidence="1" id="KW-0732">Signal</keyword>
<dbReference type="Proteomes" id="UP000249458">
    <property type="component" value="Unassembled WGS sequence"/>
</dbReference>
<organism evidence="2 3">
    <name type="scientific">Legionella quinlivanii</name>
    <dbReference type="NCBI Taxonomy" id="45073"/>
    <lineage>
        <taxon>Bacteria</taxon>
        <taxon>Pseudomonadati</taxon>
        <taxon>Pseudomonadota</taxon>
        <taxon>Gammaproteobacteria</taxon>
        <taxon>Legionellales</taxon>
        <taxon>Legionellaceae</taxon>
        <taxon>Legionella</taxon>
    </lineage>
</organism>
<evidence type="ECO:0000313" key="3">
    <source>
        <dbReference type="Proteomes" id="UP000249458"/>
    </source>
</evidence>
<feature type="chain" id="PRO_5016701768" evidence="1">
    <location>
        <begin position="22"/>
        <end position="429"/>
    </location>
</feature>
<proteinExistence type="predicted"/>
<feature type="signal peptide" evidence="1">
    <location>
        <begin position="1"/>
        <end position="21"/>
    </location>
</feature>
<evidence type="ECO:0000313" key="2">
    <source>
        <dbReference type="EMBL" id="RAP37807.1"/>
    </source>
</evidence>